<sequence>MLKWGVARRWITSTACRSNILSELKQRGLVSQISQPESWLSSRLKEGKKIKLYCGVDPTAKSLHLGNLVPLMVLLNFYVRGHDIVTLVGGATGRVGDPSGRKSERSAMEDLVRETNVNSIGKQLQRFFLKGKEYYETKIRENESRRFGEHILEDNYHWWKDVKMLDFLAQYGRHIKIQSMLSRDSVAARLSNQNSMGFNEFTYQILQAFDFYHLYKEHGVMVQVGGNDQWGNITAGIDLIGRLEEKIKEKPAFGITVPLLTTSTGEKFGKSAGNAVFIDPEVNTPFDIYQFFYNTTDADVERFLNIFTLLTSSEITEIVKEHAKNTHLRSGQKILAREITELLHGKDSSKEAEQVSDILFASVRSGDLSLSGETLVNICSKANILQYGSKSETLIELIARLTNGSKSEAKRKIAQGSVYLHSDRIKAIDNVTNWEPYLIDKTVLLMKLGKQNTFVVKLQ</sequence>
<gene>
    <name evidence="10" type="primary">NCAS0B01950</name>
    <name evidence="10" type="ordered locus">NCAS_0B01950</name>
</gene>
<dbReference type="GeneID" id="96901839"/>
<dbReference type="InterPro" id="IPR024107">
    <property type="entry name" value="Tyr-tRNA-ligase_bac_1"/>
</dbReference>
<keyword evidence="4 9" id="KW-0067">ATP-binding</keyword>
<dbReference type="AlphaFoldDB" id="G0VBF3"/>
<dbReference type="GO" id="GO:0070184">
    <property type="term" value="P:mitochondrial tyrosyl-tRNA aminoacylation"/>
    <property type="evidence" value="ECO:0007669"/>
    <property type="project" value="EnsemblFungi"/>
</dbReference>
<dbReference type="STRING" id="1064592.G0VBF3"/>
<evidence type="ECO:0000256" key="5">
    <source>
        <dbReference type="ARBA" id="ARBA00022917"/>
    </source>
</evidence>
<dbReference type="Pfam" id="PF00579">
    <property type="entry name" value="tRNA-synt_1b"/>
    <property type="match status" value="1"/>
</dbReference>
<dbReference type="GO" id="GO:0005739">
    <property type="term" value="C:mitochondrion"/>
    <property type="evidence" value="ECO:0007669"/>
    <property type="project" value="EnsemblFungi"/>
</dbReference>
<dbReference type="FunCoup" id="G0VBF3">
    <property type="interactions" value="706"/>
</dbReference>
<dbReference type="EMBL" id="HE576753">
    <property type="protein sequence ID" value="CCC68279.1"/>
    <property type="molecule type" value="Genomic_DNA"/>
</dbReference>
<evidence type="ECO:0000256" key="6">
    <source>
        <dbReference type="ARBA" id="ARBA00023146"/>
    </source>
</evidence>
<keyword evidence="5 9" id="KW-0648">Protein biosynthesis</keyword>
<dbReference type="Proteomes" id="UP000001640">
    <property type="component" value="Chromosome 2"/>
</dbReference>
<dbReference type="eggNOG" id="KOG2623">
    <property type="taxonomic scope" value="Eukaryota"/>
</dbReference>
<dbReference type="GO" id="GO:0004831">
    <property type="term" value="F:tyrosine-tRNA ligase activity"/>
    <property type="evidence" value="ECO:0007669"/>
    <property type="project" value="UniProtKB-EC"/>
</dbReference>
<dbReference type="CDD" id="cd00805">
    <property type="entry name" value="TyrRS_core"/>
    <property type="match status" value="1"/>
</dbReference>
<name>G0VBF3_NAUCA</name>
<dbReference type="InParanoid" id="G0VBF3"/>
<dbReference type="InterPro" id="IPR014729">
    <property type="entry name" value="Rossmann-like_a/b/a_fold"/>
</dbReference>
<reference key="2">
    <citation type="submission" date="2011-08" db="EMBL/GenBank/DDBJ databases">
        <title>Genome sequence of Naumovozyma castellii.</title>
        <authorList>
            <person name="Gordon J.L."/>
            <person name="Armisen D."/>
            <person name="Proux-Wera E."/>
            <person name="OhEigeartaigh S.S."/>
            <person name="Byrne K.P."/>
            <person name="Wolfe K.H."/>
        </authorList>
    </citation>
    <scope>NUCLEOTIDE SEQUENCE</scope>
    <source>
        <strain>Type strain:CBS 4309</strain>
    </source>
</reference>
<dbReference type="InterPro" id="IPR002305">
    <property type="entry name" value="aa-tRNA-synth_Ic"/>
</dbReference>
<organism evidence="10 11">
    <name type="scientific">Naumovozyma castellii</name>
    <name type="common">Yeast</name>
    <name type="synonym">Saccharomyces castellii</name>
    <dbReference type="NCBI Taxonomy" id="27288"/>
    <lineage>
        <taxon>Eukaryota</taxon>
        <taxon>Fungi</taxon>
        <taxon>Dikarya</taxon>
        <taxon>Ascomycota</taxon>
        <taxon>Saccharomycotina</taxon>
        <taxon>Saccharomycetes</taxon>
        <taxon>Saccharomycetales</taxon>
        <taxon>Saccharomycetaceae</taxon>
        <taxon>Naumovozyma</taxon>
    </lineage>
</organism>
<dbReference type="KEGG" id="ncs:NCAS_0B01950"/>
<accession>G0VBF3</accession>
<dbReference type="RefSeq" id="XP_003674653.1">
    <property type="nucleotide sequence ID" value="XM_003674605.1"/>
</dbReference>
<keyword evidence="11" id="KW-1185">Reference proteome</keyword>
<comment type="similarity">
    <text evidence="9">Belongs to the class-I aminoacyl-tRNA synthetase family.</text>
</comment>
<dbReference type="PANTHER" id="PTHR11766">
    <property type="entry name" value="TYROSYL-TRNA SYNTHETASE"/>
    <property type="match status" value="1"/>
</dbReference>
<keyword evidence="3 9" id="KW-0547">Nucleotide-binding</keyword>
<evidence type="ECO:0000256" key="8">
    <source>
        <dbReference type="ARBA" id="ARBA00048248"/>
    </source>
</evidence>
<dbReference type="SUPFAM" id="SSF55174">
    <property type="entry name" value="Alpha-L RNA-binding motif"/>
    <property type="match status" value="1"/>
</dbReference>
<dbReference type="InterPro" id="IPR002307">
    <property type="entry name" value="Tyr-tRNA-ligase"/>
</dbReference>
<evidence type="ECO:0000313" key="10">
    <source>
        <dbReference type="EMBL" id="CCC68279.1"/>
    </source>
</evidence>
<reference evidence="10 11" key="1">
    <citation type="journal article" date="2011" name="Proc. Natl. Acad. Sci. U.S.A.">
        <title>Evolutionary erosion of yeast sex chromosomes by mating-type switching accidents.</title>
        <authorList>
            <person name="Gordon J.L."/>
            <person name="Armisen D."/>
            <person name="Proux-Wera E."/>
            <person name="Oheigeartaigh S.S."/>
            <person name="Byrne K.P."/>
            <person name="Wolfe K.H."/>
        </authorList>
    </citation>
    <scope>NUCLEOTIDE SEQUENCE [LARGE SCALE GENOMIC DNA]</scope>
    <source>
        <strain evidence="11">ATCC 76901 / BCRC 22586 / CBS 4309 / NBRC 1992 / NRRL Y-12630</strain>
    </source>
</reference>
<protein>
    <recommendedName>
        <fullName evidence="1 9">Tyrosine--tRNA ligase</fullName>
        <ecNumber evidence="1 9">6.1.1.1</ecNumber>
    </recommendedName>
    <alternativeName>
        <fullName evidence="7 9">Tyrosyl-tRNA synthetase</fullName>
    </alternativeName>
</protein>
<comment type="catalytic activity">
    <reaction evidence="8 9">
        <text>tRNA(Tyr) + L-tyrosine + ATP = L-tyrosyl-tRNA(Tyr) + AMP + diphosphate + H(+)</text>
        <dbReference type="Rhea" id="RHEA:10220"/>
        <dbReference type="Rhea" id="RHEA-COMP:9706"/>
        <dbReference type="Rhea" id="RHEA-COMP:9707"/>
        <dbReference type="ChEBI" id="CHEBI:15378"/>
        <dbReference type="ChEBI" id="CHEBI:30616"/>
        <dbReference type="ChEBI" id="CHEBI:33019"/>
        <dbReference type="ChEBI" id="CHEBI:58315"/>
        <dbReference type="ChEBI" id="CHEBI:78442"/>
        <dbReference type="ChEBI" id="CHEBI:78536"/>
        <dbReference type="ChEBI" id="CHEBI:456215"/>
        <dbReference type="EC" id="6.1.1.1"/>
    </reaction>
</comment>
<dbReference type="PRINTS" id="PR01040">
    <property type="entry name" value="TRNASYNTHTYR"/>
</dbReference>
<dbReference type="OMA" id="YMMAKDS"/>
<dbReference type="OrthoDB" id="337870at2759"/>
<keyword evidence="6 9" id="KW-0030">Aminoacyl-tRNA synthetase</keyword>
<dbReference type="Gene3D" id="1.10.240.10">
    <property type="entry name" value="Tyrosyl-Transfer RNA Synthetase"/>
    <property type="match status" value="1"/>
</dbReference>
<dbReference type="InterPro" id="IPR024088">
    <property type="entry name" value="Tyr-tRNA-ligase_bac-type"/>
</dbReference>
<dbReference type="EC" id="6.1.1.1" evidence="1 9"/>
<dbReference type="Gene3D" id="3.40.50.620">
    <property type="entry name" value="HUPs"/>
    <property type="match status" value="1"/>
</dbReference>
<dbReference type="GO" id="GO:0003723">
    <property type="term" value="F:RNA binding"/>
    <property type="evidence" value="ECO:0007669"/>
    <property type="project" value="InterPro"/>
</dbReference>
<dbReference type="HAMAP" id="MF_02006">
    <property type="entry name" value="Tyr_tRNA_synth_type1"/>
    <property type="match status" value="1"/>
</dbReference>
<evidence type="ECO:0000313" key="11">
    <source>
        <dbReference type="Proteomes" id="UP000001640"/>
    </source>
</evidence>
<dbReference type="GO" id="GO:0005829">
    <property type="term" value="C:cytosol"/>
    <property type="evidence" value="ECO:0007669"/>
    <property type="project" value="TreeGrafter"/>
</dbReference>
<dbReference type="NCBIfam" id="TIGR00234">
    <property type="entry name" value="tyrS"/>
    <property type="match status" value="1"/>
</dbReference>
<dbReference type="InterPro" id="IPR036986">
    <property type="entry name" value="S4_RNA-bd_sf"/>
</dbReference>
<dbReference type="GO" id="GO:0005524">
    <property type="term" value="F:ATP binding"/>
    <property type="evidence" value="ECO:0007669"/>
    <property type="project" value="UniProtKB-KW"/>
</dbReference>
<proteinExistence type="inferred from homology"/>
<evidence type="ECO:0000256" key="2">
    <source>
        <dbReference type="ARBA" id="ARBA00022598"/>
    </source>
</evidence>
<evidence type="ECO:0000256" key="7">
    <source>
        <dbReference type="ARBA" id="ARBA00033323"/>
    </source>
</evidence>
<evidence type="ECO:0000256" key="3">
    <source>
        <dbReference type="ARBA" id="ARBA00022741"/>
    </source>
</evidence>
<dbReference type="InterPro" id="IPR001412">
    <property type="entry name" value="aa-tRNA-synth_I_CS"/>
</dbReference>
<keyword evidence="2 9" id="KW-0436">Ligase</keyword>
<dbReference type="PROSITE" id="PS00178">
    <property type="entry name" value="AA_TRNA_LIGASE_I"/>
    <property type="match status" value="1"/>
</dbReference>
<evidence type="ECO:0000256" key="1">
    <source>
        <dbReference type="ARBA" id="ARBA00013160"/>
    </source>
</evidence>
<dbReference type="Gene3D" id="3.10.290.10">
    <property type="entry name" value="RNA-binding S4 domain"/>
    <property type="match status" value="1"/>
</dbReference>
<dbReference type="FunFam" id="1.10.240.10:FF:000001">
    <property type="entry name" value="Tyrosine--tRNA ligase"/>
    <property type="match status" value="1"/>
</dbReference>
<evidence type="ECO:0000256" key="4">
    <source>
        <dbReference type="ARBA" id="ARBA00022840"/>
    </source>
</evidence>
<dbReference type="PANTHER" id="PTHR11766:SF0">
    <property type="entry name" value="TYROSINE--TRNA LIGASE, MITOCHONDRIAL"/>
    <property type="match status" value="1"/>
</dbReference>
<dbReference type="HOGENOM" id="CLU_024003_0_0_1"/>
<dbReference type="SUPFAM" id="SSF52374">
    <property type="entry name" value="Nucleotidylyl transferase"/>
    <property type="match status" value="1"/>
</dbReference>
<evidence type="ECO:0000256" key="9">
    <source>
        <dbReference type="RuleBase" id="RU361234"/>
    </source>
</evidence>